<evidence type="ECO:0000313" key="3">
    <source>
        <dbReference type="Proteomes" id="UP000433532"/>
    </source>
</evidence>
<dbReference type="EMBL" id="WXZT01000071">
    <property type="protein sequence ID" value="MZZ17895.1"/>
    <property type="molecule type" value="Genomic_DNA"/>
</dbReference>
<accession>A0A071L594</accession>
<sequence length="94" mass="10801">MNTLFLLMAQYDGAAIIPLERVCADYFSHLTPEKMKMKVAAGEIDLPLVRMENSQKSARGVHLTDLANYLDERHRTAKEEHEKLMGRRTLRRAS</sequence>
<gene>
    <name evidence="1" type="ORF">GNQ48_29125</name>
    <name evidence="2" type="ORF">GUL26_37250</name>
</gene>
<evidence type="ECO:0000313" key="2">
    <source>
        <dbReference type="EMBL" id="MZZ17895.1"/>
    </source>
</evidence>
<dbReference type="Proteomes" id="UP000433532">
    <property type="component" value="Unassembled WGS sequence"/>
</dbReference>
<evidence type="ECO:0000313" key="1">
    <source>
        <dbReference type="EMBL" id="MUI39071.1"/>
    </source>
</evidence>
<dbReference type="RefSeq" id="WP_003160559.1">
    <property type="nucleotide sequence ID" value="NZ_AP017302.1"/>
</dbReference>
<proteinExistence type="predicted"/>
<organism evidence="1 3">
    <name type="scientific">Pseudomonas aeruginosa</name>
    <dbReference type="NCBI Taxonomy" id="287"/>
    <lineage>
        <taxon>Bacteria</taxon>
        <taxon>Pseudomonadati</taxon>
        <taxon>Pseudomonadota</taxon>
        <taxon>Gammaproteobacteria</taxon>
        <taxon>Pseudomonadales</taxon>
        <taxon>Pseudomonadaceae</taxon>
        <taxon>Pseudomonas</taxon>
    </lineage>
</organism>
<dbReference type="Pfam" id="PF11112">
    <property type="entry name" value="PyocinActivator"/>
    <property type="match status" value="1"/>
</dbReference>
<dbReference type="InterPro" id="IPR020518">
    <property type="entry name" value="Tscrpt_reg_PrtN"/>
</dbReference>
<dbReference type="GO" id="GO:0006355">
    <property type="term" value="P:regulation of DNA-templated transcription"/>
    <property type="evidence" value="ECO:0007669"/>
    <property type="project" value="InterPro"/>
</dbReference>
<comment type="caution">
    <text evidence="1">The sequence shown here is derived from an EMBL/GenBank/DDBJ whole genome shotgun (WGS) entry which is preliminary data.</text>
</comment>
<dbReference type="AlphaFoldDB" id="A0A071L594"/>
<name>A0A071L594_PSEAI</name>
<accession>A0A1S1C4F7</accession>
<protein>
    <submittedName>
        <fullName evidence="1">Pyocin activator protein PrtN</fullName>
    </submittedName>
</protein>
<reference evidence="1 3" key="1">
    <citation type="submission" date="2019-11" db="EMBL/GenBank/DDBJ databases">
        <title>Genomes of ocular Pseudomonas aeruginosa isolates.</title>
        <authorList>
            <person name="Khan M."/>
            <person name="Rice S.A."/>
            <person name="Willcox M.D.P."/>
            <person name="Stapleton F."/>
        </authorList>
    </citation>
    <scope>NUCLEOTIDE SEQUENCE [LARGE SCALE GENOMIC DNA]</scope>
    <source>
        <strain evidence="1 3">PA221</strain>
    </source>
</reference>
<dbReference type="Proteomes" id="UP000644192">
    <property type="component" value="Unassembled WGS sequence"/>
</dbReference>
<dbReference type="EMBL" id="WOAD01000041">
    <property type="protein sequence ID" value="MUI39071.1"/>
    <property type="molecule type" value="Genomic_DNA"/>
</dbReference>
<reference evidence="2" key="2">
    <citation type="submission" date="2020-01" db="EMBL/GenBank/DDBJ databases">
        <title>Bacteria Cultured from War Wounds Associated with the Conflict in Eastern Ukraine.</title>
        <authorList>
            <person name="Snesrud E."/>
            <person name="Galac M.R."/>
            <person name="Mc Gann P."/>
            <person name="Valentine K."/>
            <person name="Viacheslav K."/>
        </authorList>
    </citation>
    <scope>NUCLEOTIDE SEQUENCE</scope>
    <source>
        <strain evidence="2">VNMU148</strain>
    </source>
</reference>